<protein>
    <recommendedName>
        <fullName evidence="4">F-box domain-containing protein</fullName>
    </recommendedName>
</protein>
<keyword evidence="3" id="KW-1185">Reference proteome</keyword>
<sequence>METSETSTPNALEIPEVLLQIGRFLPFWKRAAYHLAQGWVLDPSHWRACILVSRLWYTTLSPLIFRDMDDSSFQRIPMQILLENTRFVQRLHLRLFKPMQELPSSSAMMSLMSTGMTTANITTEFTQLRELELMQSEAWTSQLIRRNPSLEKLSWKGGDFHRDDYQRLDYDTLMQLHQLKTLKLDCWTITDASEILEILENNQSTLRFLALEFCKGGISITTKPATSTLSLSLGSLESLSLPTTYISLSPPSSYKLLSPPLTHKSSEDVSSPKLQLLYLTKLNICKDVDSGPMEDLVRLCPNLQSLSWTGPDDRDLKRLIRNLKMLPSKVSILTYSVIEITEPEPVYADLIKCFHGLTELQIKVPALAIHGFTGTASFATANARIVIRTPVRRMTLGASSSSTNSYSSPQVVGFTEALLGHVSSLQILDLRIKEPKAVESSNVHRILTSCRCLRALSIEGSNCSALDLCKIQFPWRCMRLRRLNLSGLHITTKGLANEVDNSQLAWSYGWRGEDDDRQDSTKGKGDGAGEEDGDGSDSDEDMTRYRRSLSLRAKVSSDFLTRLLSHVDRLQEMRFLSLNGVQYTRIQPSAM</sequence>
<feature type="region of interest" description="Disordered" evidence="1">
    <location>
        <begin position="510"/>
        <end position="542"/>
    </location>
</feature>
<dbReference type="Proteomes" id="UP000696485">
    <property type="component" value="Unassembled WGS sequence"/>
</dbReference>
<reference evidence="2" key="1">
    <citation type="journal article" date="2020" name="Fungal Divers.">
        <title>Resolving the Mortierellaceae phylogeny through synthesis of multi-gene phylogenetics and phylogenomics.</title>
        <authorList>
            <person name="Vandepol N."/>
            <person name="Liber J."/>
            <person name="Desiro A."/>
            <person name="Na H."/>
            <person name="Kennedy M."/>
            <person name="Barry K."/>
            <person name="Grigoriev I.V."/>
            <person name="Miller A.N."/>
            <person name="O'Donnell K."/>
            <person name="Stajich J.E."/>
            <person name="Bonito G."/>
        </authorList>
    </citation>
    <scope>NUCLEOTIDE SEQUENCE</scope>
    <source>
        <strain evidence="2">NVP1</strain>
    </source>
</reference>
<evidence type="ECO:0000256" key="1">
    <source>
        <dbReference type="SAM" id="MobiDB-lite"/>
    </source>
</evidence>
<evidence type="ECO:0000313" key="2">
    <source>
        <dbReference type="EMBL" id="KAF9326073.1"/>
    </source>
</evidence>
<accession>A0A9P5VII9</accession>
<dbReference type="SUPFAM" id="SSF52047">
    <property type="entry name" value="RNI-like"/>
    <property type="match status" value="1"/>
</dbReference>
<name>A0A9P5VII9_9FUNG</name>
<evidence type="ECO:0000313" key="3">
    <source>
        <dbReference type="Proteomes" id="UP000696485"/>
    </source>
</evidence>
<feature type="compositionally biased region" description="Acidic residues" evidence="1">
    <location>
        <begin position="528"/>
        <end position="540"/>
    </location>
</feature>
<dbReference type="Gene3D" id="3.80.10.10">
    <property type="entry name" value="Ribonuclease Inhibitor"/>
    <property type="match status" value="2"/>
</dbReference>
<dbReference type="AlphaFoldDB" id="A0A9P5VII9"/>
<comment type="caution">
    <text evidence="2">The sequence shown here is derived from an EMBL/GenBank/DDBJ whole genome shotgun (WGS) entry which is preliminary data.</text>
</comment>
<evidence type="ECO:0008006" key="4">
    <source>
        <dbReference type="Google" id="ProtNLM"/>
    </source>
</evidence>
<dbReference type="EMBL" id="JAAAUY010000829">
    <property type="protein sequence ID" value="KAF9326073.1"/>
    <property type="molecule type" value="Genomic_DNA"/>
</dbReference>
<organism evidence="2 3">
    <name type="scientific">Podila minutissima</name>
    <dbReference type="NCBI Taxonomy" id="64525"/>
    <lineage>
        <taxon>Eukaryota</taxon>
        <taxon>Fungi</taxon>
        <taxon>Fungi incertae sedis</taxon>
        <taxon>Mucoromycota</taxon>
        <taxon>Mortierellomycotina</taxon>
        <taxon>Mortierellomycetes</taxon>
        <taxon>Mortierellales</taxon>
        <taxon>Mortierellaceae</taxon>
        <taxon>Podila</taxon>
    </lineage>
</organism>
<dbReference type="InterPro" id="IPR032675">
    <property type="entry name" value="LRR_dom_sf"/>
</dbReference>
<gene>
    <name evidence="2" type="ORF">BG006_010457</name>
</gene>
<proteinExistence type="predicted"/>
<feature type="compositionally biased region" description="Basic and acidic residues" evidence="1">
    <location>
        <begin position="511"/>
        <end position="527"/>
    </location>
</feature>